<dbReference type="RefSeq" id="WP_125018243.1">
    <property type="nucleotide sequence ID" value="NZ_RQVQ01000009.1"/>
</dbReference>
<dbReference type="AlphaFoldDB" id="A0A3P3W917"/>
<keyword evidence="4" id="KW-1185">Reference proteome</keyword>
<organism evidence="3 4">
    <name type="scientific">Paenimyroides tangerinum</name>
    <dbReference type="NCBI Taxonomy" id="2488728"/>
    <lineage>
        <taxon>Bacteria</taxon>
        <taxon>Pseudomonadati</taxon>
        <taxon>Bacteroidota</taxon>
        <taxon>Flavobacteriia</taxon>
        <taxon>Flavobacteriales</taxon>
        <taxon>Flavobacteriaceae</taxon>
        <taxon>Paenimyroides</taxon>
    </lineage>
</organism>
<feature type="signal peptide" evidence="2">
    <location>
        <begin position="1"/>
        <end position="22"/>
    </location>
</feature>
<feature type="chain" id="PRO_5018052020" evidence="2">
    <location>
        <begin position="23"/>
        <end position="112"/>
    </location>
</feature>
<comment type="caution">
    <text evidence="3">The sequence shown here is derived from an EMBL/GenBank/DDBJ whole genome shotgun (WGS) entry which is preliminary data.</text>
</comment>
<evidence type="ECO:0000313" key="4">
    <source>
        <dbReference type="Proteomes" id="UP000275719"/>
    </source>
</evidence>
<keyword evidence="2" id="KW-0732">Signal</keyword>
<dbReference type="OrthoDB" id="1377303at2"/>
<feature type="compositionally biased region" description="Basic and acidic residues" evidence="1">
    <location>
        <begin position="89"/>
        <end position="102"/>
    </location>
</feature>
<name>A0A3P3W917_9FLAO</name>
<evidence type="ECO:0000313" key="3">
    <source>
        <dbReference type="EMBL" id="RRJ91641.1"/>
    </source>
</evidence>
<proteinExistence type="predicted"/>
<evidence type="ECO:0000256" key="1">
    <source>
        <dbReference type="SAM" id="MobiDB-lite"/>
    </source>
</evidence>
<feature type="region of interest" description="Disordered" evidence="1">
    <location>
        <begin position="89"/>
        <end position="112"/>
    </location>
</feature>
<dbReference type="Proteomes" id="UP000275719">
    <property type="component" value="Unassembled WGS sequence"/>
</dbReference>
<dbReference type="EMBL" id="RQVQ01000009">
    <property type="protein sequence ID" value="RRJ91641.1"/>
    <property type="molecule type" value="Genomic_DNA"/>
</dbReference>
<protein>
    <submittedName>
        <fullName evidence="3">Uncharacterized protein</fullName>
    </submittedName>
</protein>
<gene>
    <name evidence="3" type="ORF">EG240_05425</name>
</gene>
<evidence type="ECO:0000256" key="2">
    <source>
        <dbReference type="SAM" id="SignalP"/>
    </source>
</evidence>
<accession>A0A3P3W917</accession>
<sequence length="112" mass="12692">MKKLMFSALACVAFAFSGFASNEVVNENLEIKNGENTTTIEKYVFSEEDGCTICNLITLKFDDYGDLKSSSTQRVRVCNNTCDEINKKLKDMQDERDSKDATPENNDYMIAY</sequence>
<reference evidence="3 4" key="1">
    <citation type="submission" date="2018-11" db="EMBL/GenBank/DDBJ databases">
        <title>Flavobacterium sp. nov., YIM 102701-2 draft genome.</title>
        <authorList>
            <person name="Li G."/>
            <person name="Jiang Y."/>
        </authorList>
    </citation>
    <scope>NUCLEOTIDE SEQUENCE [LARGE SCALE GENOMIC DNA]</scope>
    <source>
        <strain evidence="3 4">YIM 102701-2</strain>
    </source>
</reference>